<accession>A0A0F4GS11</accession>
<dbReference type="Proteomes" id="UP000033647">
    <property type="component" value="Unassembled WGS sequence"/>
</dbReference>
<name>A0A0F4GS11_9PEZI</name>
<feature type="compositionally biased region" description="Basic and acidic residues" evidence="1">
    <location>
        <begin position="325"/>
        <end position="354"/>
    </location>
</feature>
<dbReference type="STRING" id="1047168.A0A0F4GS11"/>
<sequence length="555" mass="62253">MSFLAAWLTQSSQLKPDVSAGIFKHGRSSGPVAPGSKGLPDLVFNEMRFLRNPKEHQNELPAAEPPEQPLNKSRKQLREEEVSSFFANKPPAEKCLERPHSREVRKTTAEKDALRAQTGRTMLDKPPIELPDNLFLGFGSRGPSHDISAVPRGSNSEYTWSESPARAERPIMQLHRPARPPSSRTRQTSHISNTPASRPGHAASGTHPSRVRADERAQRSARPVLAEIQSQLVNNRRRHTTVVVSSESLPKIGPKRRATATLSGNADDTRRSSFHTSDILNLAGPSHTAYAAPATRVLQSEHGATQPVSSGPDSEALRKAFDAVVESHRQSRPENIDQRRPQERHDRYGEEQHPRGTMFQTHEMSEQASEKPEDPTPRWVLPQRGFGRASEHSRSLQDSAVDLNTARRTISRQSLSHGLMQTAHAQGYIDYDQDEGMLDYPSAAIPAATVFDHYAYRHSRQTEDLVHQLTFDQDDWPHDHEPSQKHHQEAEVEPSAGGQLWTDLPADLDLDDDQEMEQEDTVMEEDQESGTSTNMRIEPAIDDELIGFWRPNKLY</sequence>
<evidence type="ECO:0000313" key="3">
    <source>
        <dbReference type="Proteomes" id="UP000033647"/>
    </source>
</evidence>
<dbReference type="AlphaFoldDB" id="A0A0F4GS11"/>
<feature type="compositionally biased region" description="Polar residues" evidence="1">
    <location>
        <begin position="182"/>
        <end position="196"/>
    </location>
</feature>
<reference evidence="2 3" key="1">
    <citation type="submission" date="2015-03" db="EMBL/GenBank/DDBJ databases">
        <title>RNA-seq based gene annotation and comparative genomics of four Zymoseptoria species reveal species-specific pathogenicity related genes and transposable element activity.</title>
        <authorList>
            <person name="Grandaubert J."/>
            <person name="Bhattacharyya A."/>
            <person name="Stukenbrock E.H."/>
        </authorList>
    </citation>
    <scope>NUCLEOTIDE SEQUENCE [LARGE SCALE GENOMIC DNA]</scope>
    <source>
        <strain evidence="2 3">Zb18110</strain>
    </source>
</reference>
<feature type="compositionally biased region" description="Acidic residues" evidence="1">
    <location>
        <begin position="506"/>
        <end position="528"/>
    </location>
</feature>
<dbReference type="OrthoDB" id="2537141at2759"/>
<feature type="compositionally biased region" description="Polar residues" evidence="1">
    <location>
        <begin position="153"/>
        <end position="162"/>
    </location>
</feature>
<feature type="region of interest" description="Disordered" evidence="1">
    <location>
        <begin position="325"/>
        <end position="379"/>
    </location>
</feature>
<keyword evidence="3" id="KW-1185">Reference proteome</keyword>
<dbReference type="EMBL" id="LAFY01000331">
    <property type="protein sequence ID" value="KJY00207.1"/>
    <property type="molecule type" value="Genomic_DNA"/>
</dbReference>
<evidence type="ECO:0000313" key="2">
    <source>
        <dbReference type="EMBL" id="KJY00207.1"/>
    </source>
</evidence>
<proteinExistence type="predicted"/>
<comment type="caution">
    <text evidence="2">The sequence shown here is derived from an EMBL/GenBank/DDBJ whole genome shotgun (WGS) entry which is preliminary data.</text>
</comment>
<feature type="region of interest" description="Disordered" evidence="1">
    <location>
        <begin position="473"/>
        <end position="539"/>
    </location>
</feature>
<feature type="region of interest" description="Disordered" evidence="1">
    <location>
        <begin position="56"/>
        <end position="76"/>
    </location>
</feature>
<feature type="compositionally biased region" description="Basic and acidic residues" evidence="1">
    <location>
        <begin position="475"/>
        <end position="490"/>
    </location>
</feature>
<evidence type="ECO:0000256" key="1">
    <source>
        <dbReference type="SAM" id="MobiDB-lite"/>
    </source>
</evidence>
<organism evidence="2 3">
    <name type="scientific">Zymoseptoria brevis</name>
    <dbReference type="NCBI Taxonomy" id="1047168"/>
    <lineage>
        <taxon>Eukaryota</taxon>
        <taxon>Fungi</taxon>
        <taxon>Dikarya</taxon>
        <taxon>Ascomycota</taxon>
        <taxon>Pezizomycotina</taxon>
        <taxon>Dothideomycetes</taxon>
        <taxon>Dothideomycetidae</taxon>
        <taxon>Mycosphaerellales</taxon>
        <taxon>Mycosphaerellaceae</taxon>
        <taxon>Zymoseptoria</taxon>
    </lineage>
</organism>
<protein>
    <submittedName>
        <fullName evidence="2">Uncharacterized protein</fullName>
    </submittedName>
</protein>
<feature type="region of interest" description="Disordered" evidence="1">
    <location>
        <begin position="146"/>
        <end position="223"/>
    </location>
</feature>
<feature type="compositionally biased region" description="Basic and acidic residues" evidence="1">
    <location>
        <begin position="363"/>
        <end position="376"/>
    </location>
</feature>
<gene>
    <name evidence="2" type="ORF">TI39_contig339g00028</name>
</gene>
<feature type="region of interest" description="Disordered" evidence="1">
    <location>
        <begin position="237"/>
        <end position="272"/>
    </location>
</feature>